<dbReference type="Proteomes" id="UP000193218">
    <property type="component" value="Unassembled WGS sequence"/>
</dbReference>
<dbReference type="GO" id="GO:0009311">
    <property type="term" value="P:oligosaccharide metabolic process"/>
    <property type="evidence" value="ECO:0007669"/>
    <property type="project" value="InterPro"/>
</dbReference>
<sequence length="596" mass="66303">MHELSVDLHKVPWSCRGSYLSLCTLAGPGGGQCPHTDLYLSTHQIPIGRPMFALRPSVEELPPPQGFLTTDSPTTFGASADTLHWKLHDRTVAEAVFQDARILRVRGTIPLNLDTDASVLGGGYSSYIAPVQSRHKLPSMLEFTTFGYQGMYLVALKGEFTCVNILTADDGNRRITIKSSEGGDWELAIIERETSLVSDEGSERFETLPDVVAALSTVCFEDVKSHAHARFSEYAKALLPWTSNASSTETYAAFAMWTSTVRPMGLLKREGVLMSKLWMDKIWSWDNCFNAVALASLGLRPALDNILIPYDFQTPQGRLPDSVTQCEILYDFAKPPIYGWALFKIQEVAKIDRRSLEPLYEKVSRFTNFWLVNRTSSHSELCHYIHGNDSGWDNATCFDEDPVIVSPDLAAFLIIQADWLAVTAANLRRGNESEQWVSTRDRLAHDLVDELWTDDGFVVKSARTGKLIKSSSLLTLIPLVAAPYLPKPIVTRMVGLLDQFTTQHGLATEALDSPLYEPDGYWRGPIWAPVTALIESGLRKSGHLATADTIRARFMAMCDVSGFAENYDAQKGTGNRDSCYTWAASVYLMFAREAIF</sequence>
<dbReference type="GO" id="GO:0006487">
    <property type="term" value="P:protein N-linked glycosylation"/>
    <property type="evidence" value="ECO:0007669"/>
    <property type="project" value="TreeGrafter"/>
</dbReference>
<dbReference type="Pfam" id="PF22422">
    <property type="entry name" value="MGH1-like_GH"/>
    <property type="match status" value="1"/>
</dbReference>
<reference evidence="5 6" key="1">
    <citation type="submission" date="2017-03" db="EMBL/GenBank/DDBJ databases">
        <title>Widespread Adenine N6-methylation of Active Genes in Fungi.</title>
        <authorList>
            <consortium name="DOE Joint Genome Institute"/>
            <person name="Mondo S.J."/>
            <person name="Dannebaum R.O."/>
            <person name="Kuo R.C."/>
            <person name="Louie K.B."/>
            <person name="Bewick A.J."/>
            <person name="Labutti K."/>
            <person name="Haridas S."/>
            <person name="Kuo A."/>
            <person name="Salamov A."/>
            <person name="Ahrendt S.R."/>
            <person name="Lau R."/>
            <person name="Bowen B.P."/>
            <person name="Lipzen A."/>
            <person name="Sullivan W."/>
            <person name="Andreopoulos W.B."/>
            <person name="Clum A."/>
            <person name="Lindquist E."/>
            <person name="Daum C."/>
            <person name="Northen T.R."/>
            <person name="Ramamoorthy G."/>
            <person name="Schmitz R.J."/>
            <person name="Gryganskyi A."/>
            <person name="Culley D."/>
            <person name="Magnuson J."/>
            <person name="James T.Y."/>
            <person name="O'Malley M.A."/>
            <person name="Stajich J.E."/>
            <person name="Spatafora J.W."/>
            <person name="Visel A."/>
            <person name="Grigoriev I.V."/>
        </authorList>
    </citation>
    <scope>NUCLEOTIDE SEQUENCE [LARGE SCALE GENOMIC DNA]</scope>
    <source>
        <strain evidence="5 6">NRRL Y-17943</strain>
    </source>
</reference>
<dbReference type="GO" id="GO:0005789">
    <property type="term" value="C:endoplasmic reticulum membrane"/>
    <property type="evidence" value="ECO:0007669"/>
    <property type="project" value="TreeGrafter"/>
</dbReference>
<evidence type="ECO:0000313" key="5">
    <source>
        <dbReference type="EMBL" id="ORX36962.1"/>
    </source>
</evidence>
<evidence type="ECO:0000256" key="3">
    <source>
        <dbReference type="ARBA" id="ARBA00023295"/>
    </source>
</evidence>
<dbReference type="OrthoDB" id="2581368at2759"/>
<organism evidence="5 6">
    <name type="scientific">Kockovaella imperatae</name>
    <dbReference type="NCBI Taxonomy" id="4999"/>
    <lineage>
        <taxon>Eukaryota</taxon>
        <taxon>Fungi</taxon>
        <taxon>Dikarya</taxon>
        <taxon>Basidiomycota</taxon>
        <taxon>Agaricomycotina</taxon>
        <taxon>Tremellomycetes</taxon>
        <taxon>Tremellales</taxon>
        <taxon>Cuniculitremaceae</taxon>
        <taxon>Kockovaella</taxon>
    </lineage>
</organism>
<evidence type="ECO:0000259" key="4">
    <source>
        <dbReference type="Pfam" id="PF22422"/>
    </source>
</evidence>
<keyword evidence="6" id="KW-1185">Reference proteome</keyword>
<proteinExistence type="inferred from homology"/>
<dbReference type="GO" id="GO:0004573">
    <property type="term" value="F:Glc3Man9GlcNAc2 oligosaccharide glucosidase activity"/>
    <property type="evidence" value="ECO:0007669"/>
    <property type="project" value="InterPro"/>
</dbReference>
<dbReference type="InterPro" id="IPR054491">
    <property type="entry name" value="MGH1-like_GH"/>
</dbReference>
<dbReference type="InParanoid" id="A0A1Y1UG12"/>
<accession>A0A1Y1UG12</accession>
<dbReference type="InterPro" id="IPR012341">
    <property type="entry name" value="6hp_glycosidase-like_sf"/>
</dbReference>
<dbReference type="RefSeq" id="XP_021871031.1">
    <property type="nucleotide sequence ID" value="XM_022016049.1"/>
</dbReference>
<dbReference type="GeneID" id="33557858"/>
<evidence type="ECO:0000313" key="6">
    <source>
        <dbReference type="Proteomes" id="UP000193218"/>
    </source>
</evidence>
<name>A0A1Y1UG12_9TREE</name>
<protein>
    <submittedName>
        <fullName evidence="5">Six-hairpin glycosidase-like protein</fullName>
    </submittedName>
</protein>
<dbReference type="Gene3D" id="1.50.10.10">
    <property type="match status" value="1"/>
</dbReference>
<feature type="domain" description="Mannosylglycerate hydrolase MGH1-like glycoside hydrolase" evidence="4">
    <location>
        <begin position="281"/>
        <end position="582"/>
    </location>
</feature>
<keyword evidence="3 5" id="KW-0326">Glycosidase</keyword>
<evidence type="ECO:0000256" key="1">
    <source>
        <dbReference type="ARBA" id="ARBA00010833"/>
    </source>
</evidence>
<dbReference type="InterPro" id="IPR004888">
    <property type="entry name" value="Glycoside_hydrolase_63"/>
</dbReference>
<evidence type="ECO:0000256" key="2">
    <source>
        <dbReference type="ARBA" id="ARBA00022801"/>
    </source>
</evidence>
<dbReference type="PANTHER" id="PTHR10412:SF11">
    <property type="entry name" value="MANNOSYL-OLIGOSACCHARIDE GLUCOSIDASE"/>
    <property type="match status" value="1"/>
</dbReference>
<comment type="similarity">
    <text evidence="1">Belongs to the glycosyl hydrolase 63 family.</text>
</comment>
<dbReference type="EMBL" id="NBSH01000007">
    <property type="protein sequence ID" value="ORX36962.1"/>
    <property type="molecule type" value="Genomic_DNA"/>
</dbReference>
<comment type="caution">
    <text evidence="5">The sequence shown here is derived from an EMBL/GenBank/DDBJ whole genome shotgun (WGS) entry which is preliminary data.</text>
</comment>
<dbReference type="InterPro" id="IPR008928">
    <property type="entry name" value="6-hairpin_glycosidase_sf"/>
</dbReference>
<dbReference type="SUPFAM" id="SSF48208">
    <property type="entry name" value="Six-hairpin glycosidases"/>
    <property type="match status" value="1"/>
</dbReference>
<dbReference type="PANTHER" id="PTHR10412">
    <property type="entry name" value="MANNOSYL-OLIGOSACCHARIDE GLUCOSIDASE"/>
    <property type="match status" value="1"/>
</dbReference>
<dbReference type="AlphaFoldDB" id="A0A1Y1UG12"/>
<gene>
    <name evidence="5" type="ORF">BD324DRAFT_627841</name>
</gene>
<keyword evidence="2" id="KW-0378">Hydrolase</keyword>